<dbReference type="Proteomes" id="UP000663829">
    <property type="component" value="Unassembled WGS sequence"/>
</dbReference>
<sequence>VFPKLFRLENERLNNYSQFRAVYHITIIQIRLFTPTEPPESEVVIEDEDDDDEQQIQ</sequence>
<dbReference type="Proteomes" id="UP000681722">
    <property type="component" value="Unassembled WGS sequence"/>
</dbReference>
<feature type="region of interest" description="Disordered" evidence="1">
    <location>
        <begin position="38"/>
        <end position="57"/>
    </location>
</feature>
<reference evidence="2" key="1">
    <citation type="submission" date="2021-02" db="EMBL/GenBank/DDBJ databases">
        <authorList>
            <person name="Nowell W R."/>
        </authorList>
    </citation>
    <scope>NUCLEOTIDE SEQUENCE</scope>
</reference>
<gene>
    <name evidence="2" type="ORF">GPM918_LOCUS34880</name>
    <name evidence="3" type="ORF">SRO942_LOCUS35595</name>
</gene>
<comment type="caution">
    <text evidence="2">The sequence shown here is derived from an EMBL/GenBank/DDBJ whole genome shotgun (WGS) entry which is preliminary data.</text>
</comment>
<feature type="non-terminal residue" evidence="2">
    <location>
        <position position="1"/>
    </location>
</feature>
<evidence type="ECO:0000256" key="1">
    <source>
        <dbReference type="SAM" id="MobiDB-lite"/>
    </source>
</evidence>
<proteinExistence type="predicted"/>
<protein>
    <submittedName>
        <fullName evidence="2">Uncharacterized protein</fullName>
    </submittedName>
</protein>
<accession>A0A815PWN2</accession>
<evidence type="ECO:0000313" key="3">
    <source>
        <dbReference type="EMBL" id="CAF4327367.1"/>
    </source>
</evidence>
<dbReference type="AlphaFoldDB" id="A0A815PWN2"/>
<dbReference type="EMBL" id="CAJNOQ010019698">
    <property type="protein sequence ID" value="CAF1455367.1"/>
    <property type="molecule type" value="Genomic_DNA"/>
</dbReference>
<organism evidence="2 4">
    <name type="scientific">Didymodactylos carnosus</name>
    <dbReference type="NCBI Taxonomy" id="1234261"/>
    <lineage>
        <taxon>Eukaryota</taxon>
        <taxon>Metazoa</taxon>
        <taxon>Spiralia</taxon>
        <taxon>Gnathifera</taxon>
        <taxon>Rotifera</taxon>
        <taxon>Eurotatoria</taxon>
        <taxon>Bdelloidea</taxon>
        <taxon>Philodinida</taxon>
        <taxon>Philodinidae</taxon>
        <taxon>Didymodactylos</taxon>
    </lineage>
</organism>
<name>A0A815PWN2_9BILA</name>
<evidence type="ECO:0000313" key="2">
    <source>
        <dbReference type="EMBL" id="CAF1455367.1"/>
    </source>
</evidence>
<feature type="compositionally biased region" description="Acidic residues" evidence="1">
    <location>
        <begin position="39"/>
        <end position="57"/>
    </location>
</feature>
<evidence type="ECO:0000313" key="4">
    <source>
        <dbReference type="Proteomes" id="UP000663829"/>
    </source>
</evidence>
<dbReference type="EMBL" id="CAJOBC010085153">
    <property type="protein sequence ID" value="CAF4327367.1"/>
    <property type="molecule type" value="Genomic_DNA"/>
</dbReference>
<keyword evidence="4" id="KW-1185">Reference proteome</keyword>